<organism evidence="3 4">
    <name type="scientific">Pelagomonas calceolata</name>
    <dbReference type="NCBI Taxonomy" id="35677"/>
    <lineage>
        <taxon>Eukaryota</taxon>
        <taxon>Sar</taxon>
        <taxon>Stramenopiles</taxon>
        <taxon>Ochrophyta</taxon>
        <taxon>Pelagophyceae</taxon>
        <taxon>Pelagomonadales</taxon>
        <taxon>Pelagomonadaceae</taxon>
        <taxon>Pelagomonas</taxon>
    </lineage>
</organism>
<dbReference type="PANTHER" id="PTHR45967">
    <property type="entry name" value="G-BOX-BINDING FACTOR 3-RELATED"/>
    <property type="match status" value="1"/>
</dbReference>
<dbReference type="GO" id="GO:0005634">
    <property type="term" value="C:nucleus"/>
    <property type="evidence" value="ECO:0007669"/>
    <property type="project" value="TreeGrafter"/>
</dbReference>
<accession>A0A8J2WDR1</accession>
<protein>
    <recommendedName>
        <fullName evidence="2">BZIP domain-containing protein</fullName>
    </recommendedName>
</protein>
<dbReference type="SUPFAM" id="SSF57959">
    <property type="entry name" value="Leucine zipper domain"/>
    <property type="match status" value="1"/>
</dbReference>
<dbReference type="Pfam" id="PF00170">
    <property type="entry name" value="bZIP_1"/>
    <property type="match status" value="1"/>
</dbReference>
<dbReference type="AlphaFoldDB" id="A0A8J2WDR1"/>
<feature type="region of interest" description="Disordered" evidence="1">
    <location>
        <begin position="85"/>
        <end position="112"/>
    </location>
</feature>
<evidence type="ECO:0000256" key="1">
    <source>
        <dbReference type="SAM" id="MobiDB-lite"/>
    </source>
</evidence>
<dbReference type="GO" id="GO:0003700">
    <property type="term" value="F:DNA-binding transcription factor activity"/>
    <property type="evidence" value="ECO:0007669"/>
    <property type="project" value="InterPro"/>
</dbReference>
<dbReference type="InterPro" id="IPR044827">
    <property type="entry name" value="GBF-like"/>
</dbReference>
<name>A0A8J2WDR1_9STRA</name>
<evidence type="ECO:0000313" key="4">
    <source>
        <dbReference type="Proteomes" id="UP000789595"/>
    </source>
</evidence>
<dbReference type="GO" id="GO:0043565">
    <property type="term" value="F:sequence-specific DNA binding"/>
    <property type="evidence" value="ECO:0007669"/>
    <property type="project" value="InterPro"/>
</dbReference>
<dbReference type="EMBL" id="CAKKNE010000001">
    <property type="protein sequence ID" value="CAH0364200.1"/>
    <property type="molecule type" value="Genomic_DNA"/>
</dbReference>
<feature type="domain" description="BZIP" evidence="2">
    <location>
        <begin position="49"/>
        <end position="104"/>
    </location>
</feature>
<dbReference type="InterPro" id="IPR004827">
    <property type="entry name" value="bZIP"/>
</dbReference>
<dbReference type="SMART" id="SM00338">
    <property type="entry name" value="BRLZ"/>
    <property type="match status" value="1"/>
</dbReference>
<gene>
    <name evidence="3" type="ORF">PECAL_1P05530</name>
</gene>
<evidence type="ECO:0000313" key="3">
    <source>
        <dbReference type="EMBL" id="CAH0364200.1"/>
    </source>
</evidence>
<keyword evidence="4" id="KW-1185">Reference proteome</keyword>
<dbReference type="PROSITE" id="PS50217">
    <property type="entry name" value="BZIP"/>
    <property type="match status" value="1"/>
</dbReference>
<proteinExistence type="predicted"/>
<dbReference type="Gene3D" id="1.20.5.170">
    <property type="match status" value="1"/>
</dbReference>
<dbReference type="OrthoDB" id="205533at2759"/>
<dbReference type="PANTHER" id="PTHR45967:SF38">
    <property type="entry name" value="G-BOX-BINDING FACTOR 2"/>
    <property type="match status" value="1"/>
</dbReference>
<reference evidence="3" key="1">
    <citation type="submission" date="2021-11" db="EMBL/GenBank/DDBJ databases">
        <authorList>
            <consortium name="Genoscope - CEA"/>
            <person name="William W."/>
        </authorList>
    </citation>
    <scope>NUCLEOTIDE SEQUENCE</scope>
</reference>
<dbReference type="InterPro" id="IPR046347">
    <property type="entry name" value="bZIP_sf"/>
</dbReference>
<evidence type="ECO:0000259" key="2">
    <source>
        <dbReference type="PROSITE" id="PS50217"/>
    </source>
</evidence>
<feature type="compositionally biased region" description="Basic and acidic residues" evidence="1">
    <location>
        <begin position="86"/>
        <end position="107"/>
    </location>
</feature>
<dbReference type="Proteomes" id="UP000789595">
    <property type="component" value="Unassembled WGS sequence"/>
</dbReference>
<comment type="caution">
    <text evidence="3">The sequence shown here is derived from an EMBL/GenBank/DDBJ whole genome shotgun (WGS) entry which is preliminary data.</text>
</comment>
<sequence length="145" mass="15904">MDASGLSVASAATADAMESDLDVSGHNLTAAIAPPSATVPPQQTLEDLEAKRKKRLELNRKAAQESRRRKKMKVEELQRNVAALTRENEQLQAEHDRLTEELRRDDPETSGEVDAFQAQNAALRLAIYEEIERLVGAMPPSAAGE</sequence>
<dbReference type="CDD" id="cd14687">
    <property type="entry name" value="bZIP_ATF2"/>
    <property type="match status" value="1"/>
</dbReference>